<dbReference type="RefSeq" id="WP_120711566.1">
    <property type="nucleotide sequence ID" value="NZ_RBCJ01000002.1"/>
</dbReference>
<accession>A0A3B0C9W6</accession>
<evidence type="ECO:0000256" key="1">
    <source>
        <dbReference type="SAM" id="Phobius"/>
    </source>
</evidence>
<proteinExistence type="predicted"/>
<protein>
    <submittedName>
        <fullName evidence="2">Hydrolase</fullName>
    </submittedName>
</protein>
<dbReference type="AlphaFoldDB" id="A0A3B0C9W6"/>
<dbReference type="OrthoDB" id="1451701at2"/>
<sequence>MKNKIFLYLFVFMALIGLYLFVSSGNMQKAKDTQIEKLETETARLQDSLQKLNIKIFDVQHFSLENNDYALEYYDHLNLVNPERYIADKLLETNERKGDNPLIPYEGMEGDFKINKINVLNHRWILAEFTDGKHWGEIILEYELKDDLGIDFTLSNHLLYSSTF</sequence>
<evidence type="ECO:0000313" key="3">
    <source>
        <dbReference type="Proteomes" id="UP000276603"/>
    </source>
</evidence>
<organism evidence="2 3">
    <name type="scientific">Ulvibacterium marinum</name>
    <dbReference type="NCBI Taxonomy" id="2419782"/>
    <lineage>
        <taxon>Bacteria</taxon>
        <taxon>Pseudomonadati</taxon>
        <taxon>Bacteroidota</taxon>
        <taxon>Flavobacteriia</taxon>
        <taxon>Flavobacteriales</taxon>
        <taxon>Flavobacteriaceae</taxon>
        <taxon>Ulvibacterium</taxon>
    </lineage>
</organism>
<keyword evidence="1" id="KW-0812">Transmembrane</keyword>
<name>A0A3B0C9W6_9FLAO</name>
<reference evidence="2 3" key="1">
    <citation type="submission" date="2018-10" db="EMBL/GenBank/DDBJ databases">
        <title>Ulvibacterium marinum gen. nov., sp. nov., a novel marine bacterium of the family Flavobacteriaceae, isolated from a culture of the green alga Ulva prolifera.</title>
        <authorList>
            <person name="Zhang Z."/>
        </authorList>
    </citation>
    <scope>NUCLEOTIDE SEQUENCE [LARGE SCALE GENOMIC DNA]</scope>
    <source>
        <strain evidence="2 3">CCMM003</strain>
    </source>
</reference>
<evidence type="ECO:0000313" key="2">
    <source>
        <dbReference type="EMBL" id="RKN81408.1"/>
    </source>
</evidence>
<keyword evidence="1" id="KW-1133">Transmembrane helix</keyword>
<feature type="transmembrane region" description="Helical" evidence="1">
    <location>
        <begin position="6"/>
        <end position="22"/>
    </location>
</feature>
<keyword evidence="2" id="KW-0378">Hydrolase</keyword>
<gene>
    <name evidence="2" type="ORF">D7Z94_10810</name>
</gene>
<keyword evidence="3" id="KW-1185">Reference proteome</keyword>
<dbReference type="Proteomes" id="UP000276603">
    <property type="component" value="Unassembled WGS sequence"/>
</dbReference>
<comment type="caution">
    <text evidence="2">The sequence shown here is derived from an EMBL/GenBank/DDBJ whole genome shotgun (WGS) entry which is preliminary data.</text>
</comment>
<dbReference type="GO" id="GO:0016787">
    <property type="term" value="F:hydrolase activity"/>
    <property type="evidence" value="ECO:0007669"/>
    <property type="project" value="UniProtKB-KW"/>
</dbReference>
<dbReference type="EMBL" id="RBCJ01000002">
    <property type="protein sequence ID" value="RKN81408.1"/>
    <property type="molecule type" value="Genomic_DNA"/>
</dbReference>
<keyword evidence="1" id="KW-0472">Membrane</keyword>